<dbReference type="InterPro" id="IPR000620">
    <property type="entry name" value="EamA_dom"/>
</dbReference>
<evidence type="ECO:0000313" key="9">
    <source>
        <dbReference type="Proteomes" id="UP000583929"/>
    </source>
</evidence>
<evidence type="ECO:0000256" key="5">
    <source>
        <dbReference type="ARBA" id="ARBA00023136"/>
    </source>
</evidence>
<evidence type="ECO:0000259" key="7">
    <source>
        <dbReference type="Pfam" id="PF00892"/>
    </source>
</evidence>
<keyword evidence="5 6" id="KW-0472">Membrane</keyword>
<sequence>MGGVKVYLAVILSQAIYAGMVLLTKAIFNGGMNCYIFTFYRQLVGTVVLVPLALIFKRRNATPLSVLTFCKIFMLALLGVTIPINASNVAIAYTTATLGAAILNCLPVATFCLALLLRMENVTLKTTAGIVKIAGLVACVGGVVTLTFYKGPHLNPFLHHHPVEYHHPQQAHQPHISSNKRWLIGCSLFVLATFAWSLFLVLQAQILKSYPEGLRLTSLLCLTSSGQCFVFAIALERNPSEWKLGWNIELLTIIYSVSQQGILITSLSYNIQAWVVQIKGPVFIAMSQPLTLIITMIGSVLLLGEAINLGSVLGGILLVVSLYAVLWGKSKDQTLQNQSNSDNKAEADILALEEAEVKKNHYEDEIRV</sequence>
<evidence type="ECO:0000256" key="6">
    <source>
        <dbReference type="RuleBase" id="RU363077"/>
    </source>
</evidence>
<feature type="transmembrane region" description="Helical" evidence="6">
    <location>
        <begin position="250"/>
        <end position="270"/>
    </location>
</feature>
<feature type="transmembrane region" description="Helical" evidence="6">
    <location>
        <begin position="309"/>
        <end position="328"/>
    </location>
</feature>
<feature type="transmembrane region" description="Helical" evidence="6">
    <location>
        <begin position="63"/>
        <end position="84"/>
    </location>
</feature>
<dbReference type="SUPFAM" id="SSF103481">
    <property type="entry name" value="Multidrug resistance efflux transporter EmrE"/>
    <property type="match status" value="1"/>
</dbReference>
<keyword evidence="9" id="KW-1185">Reference proteome</keyword>
<feature type="transmembrane region" description="Helical" evidence="6">
    <location>
        <begin position="282"/>
        <end position="303"/>
    </location>
</feature>
<keyword evidence="4 6" id="KW-1133">Transmembrane helix</keyword>
<evidence type="ECO:0000313" key="8">
    <source>
        <dbReference type="EMBL" id="KAF4403770.1"/>
    </source>
</evidence>
<feature type="domain" description="EamA" evidence="7">
    <location>
        <begin position="184"/>
        <end position="326"/>
    </location>
</feature>
<keyword evidence="3 6" id="KW-0812">Transmembrane</keyword>
<name>A0A7J6IAT5_CANSA</name>
<feature type="transmembrane region" description="Helical" evidence="6">
    <location>
        <begin position="90"/>
        <end position="117"/>
    </location>
</feature>
<evidence type="ECO:0000256" key="4">
    <source>
        <dbReference type="ARBA" id="ARBA00022989"/>
    </source>
</evidence>
<dbReference type="Proteomes" id="UP000583929">
    <property type="component" value="Unassembled WGS sequence"/>
</dbReference>
<dbReference type="PANTHER" id="PTHR31218">
    <property type="entry name" value="WAT1-RELATED PROTEIN"/>
    <property type="match status" value="1"/>
</dbReference>
<gene>
    <name evidence="8" type="ORF">G4B88_002623</name>
</gene>
<feature type="transmembrane region" description="Helical" evidence="6">
    <location>
        <begin position="129"/>
        <end position="149"/>
    </location>
</feature>
<organism evidence="8 9">
    <name type="scientific">Cannabis sativa</name>
    <name type="common">Hemp</name>
    <name type="synonym">Marijuana</name>
    <dbReference type="NCBI Taxonomy" id="3483"/>
    <lineage>
        <taxon>Eukaryota</taxon>
        <taxon>Viridiplantae</taxon>
        <taxon>Streptophyta</taxon>
        <taxon>Embryophyta</taxon>
        <taxon>Tracheophyta</taxon>
        <taxon>Spermatophyta</taxon>
        <taxon>Magnoliopsida</taxon>
        <taxon>eudicotyledons</taxon>
        <taxon>Gunneridae</taxon>
        <taxon>Pentapetalae</taxon>
        <taxon>rosids</taxon>
        <taxon>fabids</taxon>
        <taxon>Rosales</taxon>
        <taxon>Cannabaceae</taxon>
        <taxon>Cannabis</taxon>
    </lineage>
</organism>
<dbReference type="EMBL" id="JAATIQ010000003">
    <property type="protein sequence ID" value="KAF4403770.1"/>
    <property type="molecule type" value="Genomic_DNA"/>
</dbReference>
<protein>
    <recommendedName>
        <fullName evidence="6">WAT1-related protein</fullName>
    </recommendedName>
</protein>
<dbReference type="Pfam" id="PF00892">
    <property type="entry name" value="EamA"/>
    <property type="match status" value="2"/>
</dbReference>
<feature type="transmembrane region" description="Helical" evidence="6">
    <location>
        <begin position="7"/>
        <end position="27"/>
    </location>
</feature>
<accession>A0A7J6IAT5</accession>
<comment type="subcellular location">
    <subcellularLocation>
        <location evidence="1 6">Membrane</location>
        <topology evidence="1 6">Multi-pass membrane protein</topology>
    </subcellularLocation>
</comment>
<dbReference type="InterPro" id="IPR037185">
    <property type="entry name" value="EmrE-like"/>
</dbReference>
<evidence type="ECO:0000256" key="1">
    <source>
        <dbReference type="ARBA" id="ARBA00004141"/>
    </source>
</evidence>
<feature type="transmembrane region" description="Helical" evidence="6">
    <location>
        <begin position="39"/>
        <end position="56"/>
    </location>
</feature>
<evidence type="ECO:0000256" key="3">
    <source>
        <dbReference type="ARBA" id="ARBA00022692"/>
    </source>
</evidence>
<evidence type="ECO:0000256" key="2">
    <source>
        <dbReference type="ARBA" id="ARBA00007635"/>
    </source>
</evidence>
<reference evidence="8 9" key="1">
    <citation type="journal article" date="2020" name="bioRxiv">
        <title>Sequence and annotation of 42 cannabis genomes reveals extensive copy number variation in cannabinoid synthesis and pathogen resistance genes.</title>
        <authorList>
            <person name="Mckernan K.J."/>
            <person name="Helbert Y."/>
            <person name="Kane L.T."/>
            <person name="Ebling H."/>
            <person name="Zhang L."/>
            <person name="Liu B."/>
            <person name="Eaton Z."/>
            <person name="Mclaughlin S."/>
            <person name="Kingan S."/>
            <person name="Baybayan P."/>
            <person name="Concepcion G."/>
            <person name="Jordan M."/>
            <person name="Riva A."/>
            <person name="Barbazuk W."/>
            <person name="Harkins T."/>
        </authorList>
    </citation>
    <scope>NUCLEOTIDE SEQUENCE [LARGE SCALE GENOMIC DNA]</scope>
    <source>
        <strain evidence="9">cv. Jamaican Lion 4</strain>
        <tissue evidence="8">Leaf</tissue>
    </source>
</reference>
<feature type="transmembrane region" description="Helical" evidence="6">
    <location>
        <begin position="214"/>
        <end position="235"/>
    </location>
</feature>
<feature type="transmembrane region" description="Helical" evidence="6">
    <location>
        <begin position="182"/>
        <end position="202"/>
    </location>
</feature>
<proteinExistence type="inferred from homology"/>
<dbReference type="GO" id="GO:0022857">
    <property type="term" value="F:transmembrane transporter activity"/>
    <property type="evidence" value="ECO:0007669"/>
    <property type="project" value="InterPro"/>
</dbReference>
<dbReference type="GO" id="GO:0016020">
    <property type="term" value="C:membrane"/>
    <property type="evidence" value="ECO:0007669"/>
    <property type="project" value="UniProtKB-SubCell"/>
</dbReference>
<comment type="caution">
    <text evidence="8">The sequence shown here is derived from an EMBL/GenBank/DDBJ whole genome shotgun (WGS) entry which is preliminary data.</text>
</comment>
<dbReference type="InterPro" id="IPR030184">
    <property type="entry name" value="WAT1-related"/>
</dbReference>
<feature type="domain" description="EamA" evidence="7">
    <location>
        <begin position="6"/>
        <end position="133"/>
    </location>
</feature>
<comment type="similarity">
    <text evidence="2 6">Belongs to the drug/metabolite transporter (DMT) superfamily. Plant drug/metabolite exporter (P-DME) (TC 2.A.7.4) family.</text>
</comment>
<dbReference type="AlphaFoldDB" id="A0A7J6IAT5"/>